<dbReference type="EMBL" id="LQXA01000013">
    <property type="protein sequence ID" value="KZC96035.1"/>
    <property type="molecule type" value="Genomic_DNA"/>
</dbReference>
<accession>A0A154V3T2</accession>
<comment type="caution">
    <text evidence="4">The sequence shown here is derived from an EMBL/GenBank/DDBJ whole genome shotgun (WGS) entry which is preliminary data.</text>
</comment>
<evidence type="ECO:0000259" key="3">
    <source>
        <dbReference type="Pfam" id="PF02601"/>
    </source>
</evidence>
<feature type="transmembrane region" description="Helical" evidence="2">
    <location>
        <begin position="358"/>
        <end position="379"/>
    </location>
</feature>
<name>A0A154V3T2_9MICO</name>
<keyword evidence="2" id="KW-1133">Transmembrane helix</keyword>
<keyword evidence="2" id="KW-0812">Transmembrane</keyword>
<protein>
    <recommendedName>
        <fullName evidence="3">Exonuclease VII large subunit C-terminal domain-containing protein</fullName>
    </recommendedName>
</protein>
<dbReference type="InterPro" id="IPR020579">
    <property type="entry name" value="Exonuc_VII_lsu_C"/>
</dbReference>
<evidence type="ECO:0000313" key="5">
    <source>
        <dbReference type="Proteomes" id="UP000076218"/>
    </source>
</evidence>
<dbReference type="RefSeq" id="WP_063070557.1">
    <property type="nucleotide sequence ID" value="NZ_LQXA01000013.1"/>
</dbReference>
<dbReference type="GO" id="GO:0008855">
    <property type="term" value="F:exodeoxyribonuclease VII activity"/>
    <property type="evidence" value="ECO:0007669"/>
    <property type="project" value="InterPro"/>
</dbReference>
<evidence type="ECO:0000256" key="2">
    <source>
        <dbReference type="SAM" id="Phobius"/>
    </source>
</evidence>
<dbReference type="STRING" id="31965.AWH51_04405"/>
<dbReference type="Pfam" id="PF02601">
    <property type="entry name" value="Exonuc_VII_L"/>
    <property type="match status" value="1"/>
</dbReference>
<proteinExistence type="predicted"/>
<dbReference type="Proteomes" id="UP000076218">
    <property type="component" value="Unassembled WGS sequence"/>
</dbReference>
<feature type="domain" description="Exonuclease VII large subunit C-terminal" evidence="3">
    <location>
        <begin position="196"/>
        <end position="278"/>
    </location>
</feature>
<dbReference type="AlphaFoldDB" id="A0A154V3T2"/>
<reference evidence="4 5" key="1">
    <citation type="submission" date="2016-01" db="EMBL/GenBank/DDBJ databases">
        <title>Draft genome sequence of Clavibacter michiganensis subsp. tessellarius DOAB 609.</title>
        <authorList>
            <person name="Tambong J.T."/>
        </authorList>
    </citation>
    <scope>NUCLEOTIDE SEQUENCE [LARGE SCALE GENOMIC DNA]</scope>
    <source>
        <strain evidence="4 5">DOAB 609</strain>
    </source>
</reference>
<dbReference type="OrthoDB" id="4964988at2"/>
<organism evidence="4 5">
    <name type="scientific">Clavibacter tessellarius</name>
    <dbReference type="NCBI Taxonomy" id="31965"/>
    <lineage>
        <taxon>Bacteria</taxon>
        <taxon>Bacillati</taxon>
        <taxon>Actinomycetota</taxon>
        <taxon>Actinomycetes</taxon>
        <taxon>Micrococcales</taxon>
        <taxon>Microbacteriaceae</taxon>
        <taxon>Clavibacter</taxon>
    </lineage>
</organism>
<sequence length="455" mass="48768">MAVFPPRTPERDRVGPVVFSQLRTSFLLADRGTVQITGEIADISTSRTRFDLVDTSGALDARTRSIPVICRPETVRGLLVGDVVELRGAFDLLEQDCLLVLRPMRVTKKERRGRLPAAEQRAGIARDPRTCAAARDRLRRRTAPPPRLPVRAGAPGSLRVTFIGPLGDVAQADITAGLRLDRLEPRWRGIPFHDSQAIADVIRSVSPEDTDLIVVYRGGGRWRDGVALNDVRVVNAVAEAAVPVVTAIGPTATEAAVAWVADGAFRTPTDVRKALNAHQHVGNPDPDHVRRPRHGARGRGSSTTVASACAAEGPSDPESSSAHPDAHVVAARAEAASARRALVEAERTFALHRIRVRAVVLGSTAAMATILATVSLRAWMAGAPWYAVVGSGLGLLIAGSAGSVFLFRGRSRALRPPRRVRVGTPQVGEDAWLSAMRHASAPRRYRRLHGTADGG</sequence>
<evidence type="ECO:0000256" key="1">
    <source>
        <dbReference type="SAM" id="MobiDB-lite"/>
    </source>
</evidence>
<feature type="region of interest" description="Disordered" evidence="1">
    <location>
        <begin position="277"/>
        <end position="323"/>
    </location>
</feature>
<gene>
    <name evidence="4" type="ORF">AWH51_04405</name>
</gene>
<evidence type="ECO:0000313" key="4">
    <source>
        <dbReference type="EMBL" id="KZC96035.1"/>
    </source>
</evidence>
<keyword evidence="2" id="KW-0472">Membrane</keyword>
<feature type="transmembrane region" description="Helical" evidence="2">
    <location>
        <begin position="385"/>
        <end position="407"/>
    </location>
</feature>